<keyword evidence="3" id="KW-1185">Reference proteome</keyword>
<feature type="signal peptide" evidence="1">
    <location>
        <begin position="1"/>
        <end position="21"/>
    </location>
</feature>
<dbReference type="EMBL" id="CAAALY010006011">
    <property type="protein sequence ID" value="VEL09310.1"/>
    <property type="molecule type" value="Genomic_DNA"/>
</dbReference>
<comment type="caution">
    <text evidence="2">The sequence shown here is derived from an EMBL/GenBank/DDBJ whole genome shotgun (WGS) entry which is preliminary data.</text>
</comment>
<keyword evidence="1" id="KW-0732">Signal</keyword>
<reference evidence="2" key="1">
    <citation type="submission" date="2018-11" db="EMBL/GenBank/DDBJ databases">
        <authorList>
            <consortium name="Pathogen Informatics"/>
        </authorList>
    </citation>
    <scope>NUCLEOTIDE SEQUENCE</scope>
</reference>
<evidence type="ECO:0000313" key="3">
    <source>
        <dbReference type="Proteomes" id="UP000784294"/>
    </source>
</evidence>
<evidence type="ECO:0000313" key="2">
    <source>
        <dbReference type="EMBL" id="VEL09310.1"/>
    </source>
</evidence>
<proteinExistence type="predicted"/>
<feature type="chain" id="PRO_5018703585" evidence="1">
    <location>
        <begin position="22"/>
        <end position="491"/>
    </location>
</feature>
<evidence type="ECO:0000256" key="1">
    <source>
        <dbReference type="SAM" id="SignalP"/>
    </source>
</evidence>
<name>A0A3S5CCB9_9PLAT</name>
<accession>A0A3S5CCB9</accession>
<dbReference type="AlphaFoldDB" id="A0A3S5CCB9"/>
<dbReference type="Proteomes" id="UP000784294">
    <property type="component" value="Unassembled WGS sequence"/>
</dbReference>
<protein>
    <submittedName>
        <fullName evidence="2">Uncharacterized protein</fullName>
    </submittedName>
</protein>
<gene>
    <name evidence="2" type="ORF">PXEA_LOCUS2750</name>
</gene>
<organism evidence="2 3">
    <name type="scientific">Protopolystoma xenopodis</name>
    <dbReference type="NCBI Taxonomy" id="117903"/>
    <lineage>
        <taxon>Eukaryota</taxon>
        <taxon>Metazoa</taxon>
        <taxon>Spiralia</taxon>
        <taxon>Lophotrochozoa</taxon>
        <taxon>Platyhelminthes</taxon>
        <taxon>Monogenea</taxon>
        <taxon>Polyopisthocotylea</taxon>
        <taxon>Polystomatidea</taxon>
        <taxon>Polystomatidae</taxon>
        <taxon>Protopolystoma</taxon>
    </lineage>
</organism>
<sequence>MRLSLIHAIVGLFCHWHSCQSCRCSPFIHPLLLVLIAGIVCSDPHLLSDLLANRPDIRNHLAISRTIQNAAGEPEIYHLFGYSEERSRPKPAWPPEFILLLEHQPLDGPKTSVLWNLTSGVELVYLSYPATLPKEHGHDYCILLSQNHIKSPIQSLWPSTISLAAGITGFPANLTDFSSLFFYWLSQHQLPLLHRVPNSLDTLSLLVRHLVSTDQIAGEAERRLARFCMNLLGPRTFLLQLTQPKPQTSLLWPCYSEFDGEPEYGKTFYLSRRSPLIRRIMPHKPLLNLPSCREVGQELAGLIQLNMDYSLSSDENSRNIEKLLTPVECRCQLTHCLLWTPGLRFSNSESYRHAQGPSATSSGFGSFRVEQPIVDRLTSMIPDRQFAQSLFNLSTRAEVDDSPLVLTAHQDFADSDLISRIWADNGLVKEKGEEYKAAEARFCTFEPCRRCFTFVFQTSLSALSASDALTFHSNGNTSYSAFCPWHLMPIV</sequence>